<dbReference type="InParanoid" id="D8PTR8"/>
<dbReference type="AlphaFoldDB" id="D8PTR8"/>
<dbReference type="STRING" id="578458.D8PTR8"/>
<organism evidence="4">
    <name type="scientific">Schizophyllum commune (strain H4-8 / FGSC 9210)</name>
    <name type="common">Split gill fungus</name>
    <dbReference type="NCBI Taxonomy" id="578458"/>
    <lineage>
        <taxon>Eukaryota</taxon>
        <taxon>Fungi</taxon>
        <taxon>Dikarya</taxon>
        <taxon>Basidiomycota</taxon>
        <taxon>Agaricomycotina</taxon>
        <taxon>Agaricomycetes</taxon>
        <taxon>Agaricomycetidae</taxon>
        <taxon>Agaricales</taxon>
        <taxon>Schizophyllaceae</taxon>
        <taxon>Schizophyllum</taxon>
    </lineage>
</organism>
<protein>
    <recommendedName>
        <fullName evidence="1">non-specific serine/threonine protein kinase</fullName>
        <ecNumber evidence="1">2.7.11.1</ecNumber>
    </recommendedName>
</protein>
<dbReference type="PROSITE" id="PS50011">
    <property type="entry name" value="PROTEIN_KINASE_DOM"/>
    <property type="match status" value="1"/>
</dbReference>
<dbReference type="SMART" id="SM00220">
    <property type="entry name" value="S_TKc"/>
    <property type="match status" value="1"/>
</dbReference>
<dbReference type="Pfam" id="PF00069">
    <property type="entry name" value="Pkinase"/>
    <property type="match status" value="1"/>
</dbReference>
<dbReference type="EMBL" id="GL377303">
    <property type="protein sequence ID" value="EFJ00551.1"/>
    <property type="molecule type" value="Genomic_DNA"/>
</dbReference>
<evidence type="ECO:0000313" key="3">
    <source>
        <dbReference type="EMBL" id="EFJ00551.1"/>
    </source>
</evidence>
<dbReference type="InterPro" id="IPR050235">
    <property type="entry name" value="CK1_Ser-Thr_kinase"/>
</dbReference>
<feature type="domain" description="Protein kinase" evidence="2">
    <location>
        <begin position="3"/>
        <end position="280"/>
    </location>
</feature>
<gene>
    <name evidence="3" type="ORF">SCHCODRAFT_106166</name>
</gene>
<proteinExistence type="predicted"/>
<evidence type="ECO:0000256" key="1">
    <source>
        <dbReference type="ARBA" id="ARBA00012513"/>
    </source>
</evidence>
<dbReference type="GO" id="GO:0004674">
    <property type="term" value="F:protein serine/threonine kinase activity"/>
    <property type="evidence" value="ECO:0007669"/>
    <property type="project" value="UniProtKB-EC"/>
</dbReference>
<dbReference type="EC" id="2.7.11.1" evidence="1"/>
<dbReference type="OrthoDB" id="5579860at2759"/>
<reference evidence="3 4" key="1">
    <citation type="journal article" date="2010" name="Nat. Biotechnol.">
        <title>Genome sequence of the model mushroom Schizophyllum commune.</title>
        <authorList>
            <person name="Ohm R.A."/>
            <person name="de Jong J.F."/>
            <person name="Lugones L.G."/>
            <person name="Aerts A."/>
            <person name="Kothe E."/>
            <person name="Stajich J.E."/>
            <person name="de Vries R.P."/>
            <person name="Record E."/>
            <person name="Levasseur A."/>
            <person name="Baker S.E."/>
            <person name="Bartholomew K.A."/>
            <person name="Coutinho P.M."/>
            <person name="Erdmann S."/>
            <person name="Fowler T.J."/>
            <person name="Gathman A.C."/>
            <person name="Lombard V."/>
            <person name="Henrissat B."/>
            <person name="Knabe N."/>
            <person name="Kuees U."/>
            <person name="Lilly W.W."/>
            <person name="Lindquist E."/>
            <person name="Lucas S."/>
            <person name="Magnuson J.K."/>
            <person name="Piumi F."/>
            <person name="Raudaskoski M."/>
            <person name="Salamov A."/>
            <person name="Schmutz J."/>
            <person name="Schwarze F.W.M.R."/>
            <person name="vanKuyk P.A."/>
            <person name="Horton J.S."/>
            <person name="Grigoriev I.V."/>
            <person name="Woesten H.A.B."/>
        </authorList>
    </citation>
    <scope>NUCLEOTIDE SEQUENCE [LARGE SCALE GENOMIC DNA]</scope>
    <source>
        <strain evidence="4">H4-8 / FGSC 9210</strain>
    </source>
</reference>
<dbReference type="RefSeq" id="XP_003035453.1">
    <property type="nucleotide sequence ID" value="XM_003035407.1"/>
</dbReference>
<evidence type="ECO:0000313" key="4">
    <source>
        <dbReference type="Proteomes" id="UP000007431"/>
    </source>
</evidence>
<feature type="non-terminal residue" evidence="3">
    <location>
        <position position="391"/>
    </location>
</feature>
<dbReference type="Proteomes" id="UP000007431">
    <property type="component" value="Unassembled WGS sequence"/>
</dbReference>
<dbReference type="PROSITE" id="PS00108">
    <property type="entry name" value="PROTEIN_KINASE_ST"/>
    <property type="match status" value="1"/>
</dbReference>
<evidence type="ECO:0000259" key="2">
    <source>
        <dbReference type="PROSITE" id="PS50011"/>
    </source>
</evidence>
<dbReference type="OMA" id="EEISECF"/>
<dbReference type="HOGENOM" id="CLU_019279_2_0_1"/>
<dbReference type="VEuPathDB" id="FungiDB:SCHCODRAFT_02005284"/>
<sequence length="391" mass="44243">MKLFLDNFIAEGGQGAHHRATALVRQRLRLTIDAARVYRAHTTDSTHSRVVAVKKLHTTKHVRNPVLRHEACVMIVLQGHPAIPEVYAWGRSQYFEYLALEELGQDLTTLSPLTLHNLVVLTCQLLDAVQFIHAHHIVHCDIKPSNVLFQRHPSGVVKLIDFGMAKLYRDPTTLQHRPQTSLRWMHGTKGFASINVHYHIRPSRRDDIESLSYTVLSLLCGGLPWLDHDAENADVVRLKVMWSGAALGYGYPPVFGEFLDYARSLRFDQEPAYKEWRKRFKAVMSEITEPPRFSVSDTRNRLRPATWASLAHHTHIPTPPSSIAEDAVGGSNDMFSPTSPWYGPVNIPDEDLVGDEKRLVSTSLGHIDEVPGMKRACIYVFLGKDERMVAE</sequence>
<dbReference type="InterPro" id="IPR008271">
    <property type="entry name" value="Ser/Thr_kinase_AS"/>
</dbReference>
<dbReference type="InterPro" id="IPR000719">
    <property type="entry name" value="Prot_kinase_dom"/>
</dbReference>
<dbReference type="SUPFAM" id="SSF56112">
    <property type="entry name" value="Protein kinase-like (PK-like)"/>
    <property type="match status" value="1"/>
</dbReference>
<accession>D8PTR8</accession>
<dbReference type="eggNOG" id="KOG1164">
    <property type="taxonomic scope" value="Eukaryota"/>
</dbReference>
<dbReference type="KEGG" id="scm:SCHCO_02005284"/>
<dbReference type="GeneID" id="9594793"/>
<keyword evidence="4" id="KW-1185">Reference proteome</keyword>
<dbReference type="PANTHER" id="PTHR11909">
    <property type="entry name" value="CASEIN KINASE-RELATED"/>
    <property type="match status" value="1"/>
</dbReference>
<dbReference type="Gene3D" id="1.10.510.10">
    <property type="entry name" value="Transferase(Phosphotransferase) domain 1"/>
    <property type="match status" value="1"/>
</dbReference>
<dbReference type="InterPro" id="IPR011009">
    <property type="entry name" value="Kinase-like_dom_sf"/>
</dbReference>
<name>D8PTR8_SCHCM</name>
<dbReference type="GO" id="GO:0005524">
    <property type="term" value="F:ATP binding"/>
    <property type="evidence" value="ECO:0007669"/>
    <property type="project" value="InterPro"/>
</dbReference>